<feature type="repeat" description="WD" evidence="11">
    <location>
        <begin position="78"/>
        <end position="111"/>
    </location>
</feature>
<keyword evidence="4" id="KW-0132">Cell division</keyword>
<dbReference type="Proteomes" id="UP001147746">
    <property type="component" value="Unassembled WGS sequence"/>
</dbReference>
<sequence>MDLESQLSALQTRLTHANPDSKDPKTWLPGPAMHTLQSHRSAITDIALHPIHSTLASSSDDSSIKIWDQESGDLEKTLRGHIRSSNGVDFGGFPDTVLASCSSDLTIKIWDPANGYANVRTLSGHEHSVTSVRFLKKGGNLLVSASRDGSVRIWDVGSGFCVRVLYARDWIYAVCPSGDGRWIVSGGRDRGATIWDLGSGSVKAMLDGHEHYVECCVFAPVASYGALAKMAGVKRPDSGSLGEFVATGSRDKTVRLWDSRGVCFKRLDGHENWVRGLVFHPAGRYLISVGDDGTMRCWDLEQEGRLVKTLEGHGAFVTCIRWAPNMMEGEPMDGVKGIRCVVATGCADSRVRVFR</sequence>
<accession>A0A9W9GXP2</accession>
<dbReference type="InterPro" id="IPR015943">
    <property type="entry name" value="WD40/YVTN_repeat-like_dom_sf"/>
</dbReference>
<dbReference type="PROSITE" id="PS00678">
    <property type="entry name" value="WD_REPEATS_1"/>
    <property type="match status" value="1"/>
</dbReference>
<dbReference type="PANTHER" id="PTHR19848:SF8">
    <property type="entry name" value="F-BOX AND WD REPEAT DOMAIN CONTAINING 7"/>
    <property type="match status" value="1"/>
</dbReference>
<evidence type="ECO:0000256" key="10">
    <source>
        <dbReference type="ARBA" id="ARBA00023306"/>
    </source>
</evidence>
<dbReference type="Gene3D" id="2.130.10.10">
    <property type="entry name" value="YVTN repeat-like/Quinoprotein amine dehydrogenase"/>
    <property type="match status" value="1"/>
</dbReference>
<feature type="repeat" description="WD" evidence="11">
    <location>
        <begin position="122"/>
        <end position="164"/>
    </location>
</feature>
<gene>
    <name evidence="12" type="ORF">N7476_008093</name>
</gene>
<dbReference type="GO" id="GO:0005874">
    <property type="term" value="C:microtubule"/>
    <property type="evidence" value="ECO:0007669"/>
    <property type="project" value="UniProtKB-KW"/>
</dbReference>
<evidence type="ECO:0000256" key="2">
    <source>
        <dbReference type="ARBA" id="ARBA00022490"/>
    </source>
</evidence>
<keyword evidence="5" id="KW-0493">Microtubule</keyword>
<dbReference type="EMBL" id="JAPZBO010000008">
    <property type="protein sequence ID" value="KAJ5307437.1"/>
    <property type="molecule type" value="Genomic_DNA"/>
</dbReference>
<evidence type="ECO:0000313" key="12">
    <source>
        <dbReference type="EMBL" id="KAJ5307437.1"/>
    </source>
</evidence>
<keyword evidence="8" id="KW-0175">Coiled coil</keyword>
<evidence type="ECO:0000256" key="11">
    <source>
        <dbReference type="PROSITE-ProRule" id="PRU00221"/>
    </source>
</evidence>
<name>A0A9W9GXP2_9EURO</name>
<evidence type="ECO:0000256" key="8">
    <source>
        <dbReference type="ARBA" id="ARBA00023054"/>
    </source>
</evidence>
<feature type="repeat" description="WD" evidence="11">
    <location>
        <begin position="242"/>
        <end position="258"/>
    </location>
</feature>
<feature type="repeat" description="WD" evidence="11">
    <location>
        <begin position="267"/>
        <end position="308"/>
    </location>
</feature>
<keyword evidence="3 11" id="KW-0853">WD repeat</keyword>
<dbReference type="AlphaFoldDB" id="A0A9W9GXP2"/>
<dbReference type="InterPro" id="IPR036322">
    <property type="entry name" value="WD40_repeat_dom_sf"/>
</dbReference>
<evidence type="ECO:0000256" key="1">
    <source>
        <dbReference type="ARBA" id="ARBA00022448"/>
    </source>
</evidence>
<evidence type="ECO:0000256" key="7">
    <source>
        <dbReference type="ARBA" id="ARBA00022776"/>
    </source>
</evidence>
<keyword evidence="10" id="KW-0131">Cell cycle</keyword>
<comment type="caution">
    <text evidence="12">The sequence shown here is derived from an EMBL/GenBank/DDBJ whole genome shotgun (WGS) entry which is preliminary data.</text>
</comment>
<feature type="repeat" description="WD" evidence="11">
    <location>
        <begin position="36"/>
        <end position="77"/>
    </location>
</feature>
<evidence type="ECO:0000256" key="4">
    <source>
        <dbReference type="ARBA" id="ARBA00022618"/>
    </source>
</evidence>
<proteinExistence type="predicted"/>
<evidence type="ECO:0000256" key="5">
    <source>
        <dbReference type="ARBA" id="ARBA00022701"/>
    </source>
</evidence>
<dbReference type="FunFam" id="2.130.10.10:FF:000342">
    <property type="entry name" value="Nuclear distribution protein PAC1"/>
    <property type="match status" value="1"/>
</dbReference>
<dbReference type="PROSITE" id="PS50294">
    <property type="entry name" value="WD_REPEATS_REGION"/>
    <property type="match status" value="3"/>
</dbReference>
<keyword evidence="7" id="KW-0498">Mitosis</keyword>
<evidence type="ECO:0000313" key="13">
    <source>
        <dbReference type="Proteomes" id="UP001147746"/>
    </source>
</evidence>
<dbReference type="PROSITE" id="PS50082">
    <property type="entry name" value="WD_REPEATS_2"/>
    <property type="match status" value="5"/>
</dbReference>
<evidence type="ECO:0000256" key="3">
    <source>
        <dbReference type="ARBA" id="ARBA00022574"/>
    </source>
</evidence>
<keyword evidence="13" id="KW-1185">Reference proteome</keyword>
<keyword evidence="6" id="KW-0677">Repeat</keyword>
<keyword evidence="9" id="KW-0206">Cytoskeleton</keyword>
<dbReference type="SUPFAM" id="SSF50978">
    <property type="entry name" value="WD40 repeat-like"/>
    <property type="match status" value="1"/>
</dbReference>
<keyword evidence="1" id="KW-0813">Transport</keyword>
<dbReference type="Pfam" id="PF00400">
    <property type="entry name" value="WD40"/>
    <property type="match status" value="7"/>
</dbReference>
<protein>
    <submittedName>
        <fullName evidence="12">Nuclear migration protein nudF</fullName>
    </submittedName>
</protein>
<dbReference type="InterPro" id="IPR020472">
    <property type="entry name" value="WD40_PAC1"/>
</dbReference>
<reference evidence="12" key="1">
    <citation type="submission" date="2022-12" db="EMBL/GenBank/DDBJ databases">
        <authorList>
            <person name="Petersen C."/>
        </authorList>
    </citation>
    <scope>NUCLEOTIDE SEQUENCE</scope>
    <source>
        <strain evidence="12">IBT 21472</strain>
    </source>
</reference>
<evidence type="ECO:0000256" key="6">
    <source>
        <dbReference type="ARBA" id="ARBA00022737"/>
    </source>
</evidence>
<dbReference type="GO" id="GO:0051301">
    <property type="term" value="P:cell division"/>
    <property type="evidence" value="ECO:0007669"/>
    <property type="project" value="UniProtKB-KW"/>
</dbReference>
<organism evidence="12 13">
    <name type="scientific">Penicillium atrosanguineum</name>
    <dbReference type="NCBI Taxonomy" id="1132637"/>
    <lineage>
        <taxon>Eukaryota</taxon>
        <taxon>Fungi</taxon>
        <taxon>Dikarya</taxon>
        <taxon>Ascomycota</taxon>
        <taxon>Pezizomycotina</taxon>
        <taxon>Eurotiomycetes</taxon>
        <taxon>Eurotiomycetidae</taxon>
        <taxon>Eurotiales</taxon>
        <taxon>Aspergillaceae</taxon>
        <taxon>Penicillium</taxon>
    </lineage>
</organism>
<dbReference type="InterPro" id="IPR019775">
    <property type="entry name" value="WD40_repeat_CS"/>
</dbReference>
<evidence type="ECO:0000256" key="9">
    <source>
        <dbReference type="ARBA" id="ARBA00023212"/>
    </source>
</evidence>
<dbReference type="PANTHER" id="PTHR19848">
    <property type="entry name" value="WD40 REPEAT PROTEIN"/>
    <property type="match status" value="1"/>
</dbReference>
<dbReference type="InterPro" id="IPR001680">
    <property type="entry name" value="WD40_rpt"/>
</dbReference>
<dbReference type="CDD" id="cd00200">
    <property type="entry name" value="WD40"/>
    <property type="match status" value="1"/>
</dbReference>
<reference evidence="12" key="2">
    <citation type="journal article" date="2023" name="IMA Fungus">
        <title>Comparative genomic study of the Penicillium genus elucidates a diverse pangenome and 15 lateral gene transfer events.</title>
        <authorList>
            <person name="Petersen C."/>
            <person name="Sorensen T."/>
            <person name="Nielsen M.R."/>
            <person name="Sondergaard T.E."/>
            <person name="Sorensen J.L."/>
            <person name="Fitzpatrick D.A."/>
            <person name="Frisvad J.C."/>
            <person name="Nielsen K.L."/>
        </authorList>
    </citation>
    <scope>NUCLEOTIDE SEQUENCE</scope>
    <source>
        <strain evidence="12">IBT 21472</strain>
    </source>
</reference>
<dbReference type="PRINTS" id="PR00320">
    <property type="entry name" value="GPROTEINBRPT"/>
</dbReference>
<keyword evidence="2" id="KW-0963">Cytoplasm</keyword>
<dbReference type="SMART" id="SM00320">
    <property type="entry name" value="WD40"/>
    <property type="match status" value="7"/>
</dbReference>